<dbReference type="Pfam" id="PF13416">
    <property type="entry name" value="SBP_bac_8"/>
    <property type="match status" value="1"/>
</dbReference>
<dbReference type="PROSITE" id="PS51257">
    <property type="entry name" value="PROKAR_LIPOPROTEIN"/>
    <property type="match status" value="1"/>
</dbReference>
<dbReference type="CDD" id="cd14748">
    <property type="entry name" value="PBP2_UgpB"/>
    <property type="match status" value="1"/>
</dbReference>
<accession>A0ABW5C778</accession>
<protein>
    <submittedName>
        <fullName evidence="2">ABC transporter substrate-binding protein</fullName>
    </submittedName>
</protein>
<proteinExistence type="predicted"/>
<dbReference type="Proteomes" id="UP001597318">
    <property type="component" value="Unassembled WGS sequence"/>
</dbReference>
<keyword evidence="1" id="KW-0732">Signal</keyword>
<name>A0ABW5C778_9BACI</name>
<feature type="signal peptide" evidence="1">
    <location>
        <begin position="1"/>
        <end position="25"/>
    </location>
</feature>
<gene>
    <name evidence="2" type="ORF">ACFSKK_24420</name>
</gene>
<sequence length="439" mass="48272">MKKIVSLSFISFLVFILVLSGCSSSDSSSSSTSNESSKEFTYWYPWGGDSEKWDKDRIAAYEAEEGAKVNAVYVPDGITNGKLLSAISGGNPPDLVLGDGNDYQLAYSLAAQGALEPLDDYLKEAGFDENSVLDGFKDLMKSSDGKTYILPQDSNVNLLYYNVDMFEAAGLDPDNPPKTIEELDKAAEALTKVKDDGSFETLGFIPWIDAGEDPYTWPWAFGATMYDTDAKKVTLNEQPMVEAFTWMDTYAKKYDPEKIKSFTSGFGGAFSPDHPFMKGKVAMTVNGNWFANALKIYSPDTKYKVAPIPSPPDGRKDASVFGTNVFFVPKGAKNPQAAINFALYGNQDKVLADNINIWRSISIWKEKSDAIEWENDPVYDTVLKVAASSDSGHPALTSVASEMGDELTSIRDGVIYDHDDPAQLLQKAQDKLQETLEKK</sequence>
<dbReference type="RefSeq" id="WP_379053588.1">
    <property type="nucleotide sequence ID" value="NZ_JBHUIK010000009.1"/>
</dbReference>
<dbReference type="Gene3D" id="3.40.190.10">
    <property type="entry name" value="Periplasmic binding protein-like II"/>
    <property type="match status" value="2"/>
</dbReference>
<keyword evidence="3" id="KW-1185">Reference proteome</keyword>
<comment type="caution">
    <text evidence="2">The sequence shown here is derived from an EMBL/GenBank/DDBJ whole genome shotgun (WGS) entry which is preliminary data.</text>
</comment>
<feature type="chain" id="PRO_5047462946" evidence="1">
    <location>
        <begin position="26"/>
        <end position="439"/>
    </location>
</feature>
<dbReference type="PANTHER" id="PTHR43649:SF12">
    <property type="entry name" value="DIACETYLCHITOBIOSE BINDING PROTEIN DASA"/>
    <property type="match status" value="1"/>
</dbReference>
<reference evidence="3" key="1">
    <citation type="journal article" date="2019" name="Int. J. Syst. Evol. Microbiol.">
        <title>The Global Catalogue of Microorganisms (GCM) 10K type strain sequencing project: providing services to taxonomists for standard genome sequencing and annotation.</title>
        <authorList>
            <consortium name="The Broad Institute Genomics Platform"/>
            <consortium name="The Broad Institute Genome Sequencing Center for Infectious Disease"/>
            <person name="Wu L."/>
            <person name="Ma J."/>
        </authorList>
    </citation>
    <scope>NUCLEOTIDE SEQUENCE [LARGE SCALE GENOMIC DNA]</scope>
    <source>
        <strain evidence="3">CGMCC 1.15474</strain>
    </source>
</reference>
<evidence type="ECO:0000313" key="3">
    <source>
        <dbReference type="Proteomes" id="UP001597318"/>
    </source>
</evidence>
<dbReference type="InterPro" id="IPR050490">
    <property type="entry name" value="Bact_solute-bd_prot1"/>
</dbReference>
<dbReference type="SUPFAM" id="SSF53850">
    <property type="entry name" value="Periplasmic binding protein-like II"/>
    <property type="match status" value="1"/>
</dbReference>
<evidence type="ECO:0000313" key="2">
    <source>
        <dbReference type="EMBL" id="MFD2216818.1"/>
    </source>
</evidence>
<dbReference type="InterPro" id="IPR006059">
    <property type="entry name" value="SBP"/>
</dbReference>
<evidence type="ECO:0000256" key="1">
    <source>
        <dbReference type="SAM" id="SignalP"/>
    </source>
</evidence>
<organism evidence="2 3">
    <name type="scientific">Metabacillus endolithicus</name>
    <dbReference type="NCBI Taxonomy" id="1535204"/>
    <lineage>
        <taxon>Bacteria</taxon>
        <taxon>Bacillati</taxon>
        <taxon>Bacillota</taxon>
        <taxon>Bacilli</taxon>
        <taxon>Bacillales</taxon>
        <taxon>Bacillaceae</taxon>
        <taxon>Metabacillus</taxon>
    </lineage>
</organism>
<dbReference type="EMBL" id="JBHUIK010000009">
    <property type="protein sequence ID" value="MFD2216818.1"/>
    <property type="molecule type" value="Genomic_DNA"/>
</dbReference>
<dbReference type="PANTHER" id="PTHR43649">
    <property type="entry name" value="ARABINOSE-BINDING PROTEIN-RELATED"/>
    <property type="match status" value="1"/>
</dbReference>